<dbReference type="AlphaFoldDB" id="A0A7W6S1F5"/>
<reference evidence="4 5" key="1">
    <citation type="submission" date="2020-08" db="EMBL/GenBank/DDBJ databases">
        <title>Genome sequencing of Purple Non-Sulfur Bacteria from various extreme environments.</title>
        <authorList>
            <person name="Mayer M."/>
        </authorList>
    </citation>
    <scope>NUCLEOTIDE SEQUENCE [LARGE SCALE GENOMIC DNA]</scope>
    <source>
        <strain evidence="4 5">JA135</strain>
    </source>
</reference>
<name>A0A7W6S1F5_9PROT</name>
<evidence type="ECO:0000256" key="2">
    <source>
        <dbReference type="PIRNR" id="PIRNR016661"/>
    </source>
</evidence>
<gene>
    <name evidence="4" type="ORF">GGD88_002685</name>
</gene>
<feature type="transmembrane region" description="Helical" evidence="3">
    <location>
        <begin position="141"/>
        <end position="161"/>
    </location>
</feature>
<proteinExistence type="inferred from homology"/>
<keyword evidence="2" id="KW-1003">Cell membrane</keyword>
<dbReference type="GO" id="GO:0005886">
    <property type="term" value="C:plasma membrane"/>
    <property type="evidence" value="ECO:0007669"/>
    <property type="project" value="UniProtKB-SubCell"/>
</dbReference>
<evidence type="ECO:0000313" key="5">
    <source>
        <dbReference type="Proteomes" id="UP000555728"/>
    </source>
</evidence>
<keyword evidence="3" id="KW-1133">Transmembrane helix</keyword>
<dbReference type="GO" id="GO:0015225">
    <property type="term" value="F:biotin transmembrane transporter activity"/>
    <property type="evidence" value="ECO:0007669"/>
    <property type="project" value="UniProtKB-UniRule"/>
</dbReference>
<evidence type="ECO:0000256" key="1">
    <source>
        <dbReference type="ARBA" id="ARBA00010692"/>
    </source>
</evidence>
<feature type="transmembrane region" description="Helical" evidence="3">
    <location>
        <begin position="31"/>
        <end position="50"/>
    </location>
</feature>
<keyword evidence="5" id="KW-1185">Reference proteome</keyword>
<dbReference type="Proteomes" id="UP000555728">
    <property type="component" value="Unassembled WGS sequence"/>
</dbReference>
<keyword evidence="2 3" id="KW-0472">Membrane</keyword>
<sequence length="203" mass="20967">MTPATVTHDTLAQALWPTRAGAGPLSPALRALLLAVLGSALLTVSAKLQVPMWPVPMTMQTFAVLVIGAAYGWKLGAATVALYLAQGALGLPVFANTPERGIGLAYMMGPTGGYLIGFLVSAAVLGWLAERGWDRTVARTLAGMALGTAIIFGLGFVYLTGLIGAEAAFLNGVLPFLVGAALKIALAAAVLPLAWRLVSRRRA</sequence>
<feature type="transmembrane region" description="Helical" evidence="3">
    <location>
        <begin position="104"/>
        <end position="129"/>
    </location>
</feature>
<dbReference type="PIRSF" id="PIRSF016661">
    <property type="entry name" value="BioY"/>
    <property type="match status" value="1"/>
</dbReference>
<feature type="transmembrane region" description="Helical" evidence="3">
    <location>
        <begin position="173"/>
        <end position="195"/>
    </location>
</feature>
<accession>A0A7W6S1F5</accession>
<feature type="transmembrane region" description="Helical" evidence="3">
    <location>
        <begin position="62"/>
        <end position="84"/>
    </location>
</feature>
<dbReference type="EMBL" id="JACIGI010000024">
    <property type="protein sequence ID" value="MBB4286942.1"/>
    <property type="molecule type" value="Genomic_DNA"/>
</dbReference>
<dbReference type="PANTHER" id="PTHR34295:SF1">
    <property type="entry name" value="BIOTIN TRANSPORTER BIOY"/>
    <property type="match status" value="1"/>
</dbReference>
<evidence type="ECO:0000313" key="4">
    <source>
        <dbReference type="EMBL" id="MBB4286942.1"/>
    </source>
</evidence>
<comment type="subcellular location">
    <subcellularLocation>
        <location evidence="2">Cell membrane</location>
        <topology evidence="2">Multi-pass membrane protein</topology>
    </subcellularLocation>
</comment>
<keyword evidence="2" id="KW-0813">Transport</keyword>
<dbReference type="InterPro" id="IPR003784">
    <property type="entry name" value="BioY"/>
</dbReference>
<dbReference type="Pfam" id="PF02632">
    <property type="entry name" value="BioY"/>
    <property type="match status" value="1"/>
</dbReference>
<evidence type="ECO:0000256" key="3">
    <source>
        <dbReference type="SAM" id="Phobius"/>
    </source>
</evidence>
<comment type="similarity">
    <text evidence="1 2">Belongs to the BioY family.</text>
</comment>
<dbReference type="PANTHER" id="PTHR34295">
    <property type="entry name" value="BIOTIN TRANSPORTER BIOY"/>
    <property type="match status" value="1"/>
</dbReference>
<comment type="caution">
    <text evidence="4">The sequence shown here is derived from an EMBL/GenBank/DDBJ whole genome shotgun (WGS) entry which is preliminary data.</text>
</comment>
<protein>
    <recommendedName>
        <fullName evidence="2">Biotin transporter</fullName>
    </recommendedName>
</protein>
<dbReference type="Gene3D" id="1.10.1760.20">
    <property type="match status" value="1"/>
</dbReference>
<organism evidence="4 5">
    <name type="scientific">Roseospira goensis</name>
    <dbReference type="NCBI Taxonomy" id="391922"/>
    <lineage>
        <taxon>Bacteria</taxon>
        <taxon>Pseudomonadati</taxon>
        <taxon>Pseudomonadota</taxon>
        <taxon>Alphaproteobacteria</taxon>
        <taxon>Rhodospirillales</taxon>
        <taxon>Rhodospirillaceae</taxon>
        <taxon>Roseospira</taxon>
    </lineage>
</organism>
<keyword evidence="3" id="KW-0812">Transmembrane</keyword>
<dbReference type="RefSeq" id="WP_184436217.1">
    <property type="nucleotide sequence ID" value="NZ_JACIGI010000024.1"/>
</dbReference>